<dbReference type="InterPro" id="IPR050325">
    <property type="entry name" value="Prot/Nucl_acid_deglycase"/>
</dbReference>
<comment type="caution">
    <text evidence="5">The sequence shown here is derived from an EMBL/GenBank/DDBJ whole genome shotgun (WGS) entry which is preliminary data.</text>
</comment>
<dbReference type="InterPro" id="IPR002818">
    <property type="entry name" value="DJ-1/PfpI"/>
</dbReference>
<dbReference type="PANTHER" id="PTHR48094">
    <property type="entry name" value="PROTEIN/NUCLEIC ACID DEGLYCASE DJ-1-RELATED"/>
    <property type="match status" value="1"/>
</dbReference>
<dbReference type="CDD" id="cd03141">
    <property type="entry name" value="GATase1_Hsp31_like"/>
    <property type="match status" value="1"/>
</dbReference>
<comment type="similarity">
    <text evidence="3">Belongs to the peptidase C56 family. HSP31-like subfamily.</text>
</comment>
<dbReference type="Gene3D" id="3.40.50.880">
    <property type="match status" value="1"/>
</dbReference>
<feature type="domain" description="DJ-1/PfpI" evidence="4">
    <location>
        <begin position="27"/>
        <end position="217"/>
    </location>
</feature>
<gene>
    <name evidence="5" type="ORF">Fcan01_24961</name>
</gene>
<dbReference type="GO" id="GO:0019172">
    <property type="term" value="F:glyoxalase III activity"/>
    <property type="evidence" value="ECO:0007669"/>
    <property type="project" value="TreeGrafter"/>
</dbReference>
<evidence type="ECO:0000256" key="2">
    <source>
        <dbReference type="ARBA" id="ARBA00023239"/>
    </source>
</evidence>
<name>A0A226D6A5_FOLCA</name>
<dbReference type="OMA" id="GEKTGFW"/>
<dbReference type="InterPro" id="IPR029062">
    <property type="entry name" value="Class_I_gatase-like"/>
</dbReference>
<accession>A0A226D6A5</accession>
<keyword evidence="2" id="KW-0456">Lyase</keyword>
<evidence type="ECO:0000256" key="3">
    <source>
        <dbReference type="ARBA" id="ARBA00038493"/>
    </source>
</evidence>
<dbReference type="Pfam" id="PF01965">
    <property type="entry name" value="DJ-1_PfpI"/>
    <property type="match status" value="1"/>
</dbReference>
<evidence type="ECO:0000259" key="4">
    <source>
        <dbReference type="Pfam" id="PF01965"/>
    </source>
</evidence>
<dbReference type="Proteomes" id="UP000198287">
    <property type="component" value="Unassembled WGS sequence"/>
</dbReference>
<dbReference type="STRING" id="158441.A0A226D6A5"/>
<sequence length="229" mass="24360">MVKILFILTNQGQLGASGHATGWYLPEVAHPYNILVEKGHEIVIASPKGGPTPLDPDSKVAFANDPECIKFLANSKAMSDMENSLLVANMKSTDFAAVFFPGGHGPMFDLADCAAAQQIVREIYERETGIVSGVCHGSIGLANVKLSNGEFLVKGRRLTGFSNAEETAVDVAKWMPLSLEDTVNANGGNFITAENWAENVIVDGRIITGQNPSSSALVGKTLNEALSKL</sequence>
<dbReference type="SUPFAM" id="SSF52317">
    <property type="entry name" value="Class I glutamine amidotransferase-like"/>
    <property type="match status" value="1"/>
</dbReference>
<reference evidence="5 6" key="1">
    <citation type="submission" date="2015-12" db="EMBL/GenBank/DDBJ databases">
        <title>The genome of Folsomia candida.</title>
        <authorList>
            <person name="Faddeeva A."/>
            <person name="Derks M.F."/>
            <person name="Anvar Y."/>
            <person name="Smit S."/>
            <person name="Van Straalen N."/>
            <person name="Roelofs D."/>
        </authorList>
    </citation>
    <scope>NUCLEOTIDE SEQUENCE [LARGE SCALE GENOMIC DNA]</scope>
    <source>
        <strain evidence="5 6">VU population</strain>
        <tissue evidence="5">Whole body</tissue>
    </source>
</reference>
<protein>
    <submittedName>
        <fullName evidence="5">Glyoxalase 3</fullName>
    </submittedName>
</protein>
<dbReference type="EMBL" id="LNIX01000034">
    <property type="protein sequence ID" value="OXA40267.1"/>
    <property type="molecule type" value="Genomic_DNA"/>
</dbReference>
<dbReference type="GO" id="GO:0005737">
    <property type="term" value="C:cytoplasm"/>
    <property type="evidence" value="ECO:0007669"/>
    <property type="project" value="TreeGrafter"/>
</dbReference>
<keyword evidence="1" id="KW-0346">Stress response</keyword>
<keyword evidence="6" id="KW-1185">Reference proteome</keyword>
<evidence type="ECO:0000256" key="1">
    <source>
        <dbReference type="ARBA" id="ARBA00023016"/>
    </source>
</evidence>
<dbReference type="AlphaFoldDB" id="A0A226D6A5"/>
<dbReference type="PANTHER" id="PTHR48094:SF11">
    <property type="entry name" value="GLUTATHIONE-INDEPENDENT GLYOXALASE HSP31-RELATED"/>
    <property type="match status" value="1"/>
</dbReference>
<organism evidence="5 6">
    <name type="scientific">Folsomia candida</name>
    <name type="common">Springtail</name>
    <dbReference type="NCBI Taxonomy" id="158441"/>
    <lineage>
        <taxon>Eukaryota</taxon>
        <taxon>Metazoa</taxon>
        <taxon>Ecdysozoa</taxon>
        <taxon>Arthropoda</taxon>
        <taxon>Hexapoda</taxon>
        <taxon>Collembola</taxon>
        <taxon>Entomobryomorpha</taxon>
        <taxon>Isotomoidea</taxon>
        <taxon>Isotomidae</taxon>
        <taxon>Proisotominae</taxon>
        <taxon>Folsomia</taxon>
    </lineage>
</organism>
<proteinExistence type="inferred from homology"/>
<dbReference type="GO" id="GO:0019243">
    <property type="term" value="P:methylglyoxal catabolic process to D-lactate via S-lactoyl-glutathione"/>
    <property type="evidence" value="ECO:0007669"/>
    <property type="project" value="TreeGrafter"/>
</dbReference>
<evidence type="ECO:0000313" key="5">
    <source>
        <dbReference type="EMBL" id="OXA40267.1"/>
    </source>
</evidence>
<evidence type="ECO:0000313" key="6">
    <source>
        <dbReference type="Proteomes" id="UP000198287"/>
    </source>
</evidence>